<keyword evidence="3" id="KW-1185">Reference proteome</keyword>
<evidence type="ECO:0000313" key="3">
    <source>
        <dbReference type="Proteomes" id="UP000297597"/>
    </source>
</evidence>
<protein>
    <recommendedName>
        <fullName evidence="1">UPF0473 protein Pmgp_03308</fullName>
    </recommendedName>
</protein>
<evidence type="ECO:0000256" key="1">
    <source>
        <dbReference type="HAMAP-Rule" id="MF_01448"/>
    </source>
</evidence>
<evidence type="ECO:0000313" key="2">
    <source>
        <dbReference type="EMBL" id="TEB09229.1"/>
    </source>
</evidence>
<sequence length="87" mass="9933">MTEAEEVVTLVDEEGEEHDFTVIDIIEVDGSEYAILLPVDEESNEAIILKFTQDEEGNELLVDIEDDEEWEKVSDAWEEMIAGEEVE</sequence>
<dbReference type="Proteomes" id="UP000297597">
    <property type="component" value="Unassembled WGS sequence"/>
</dbReference>
<dbReference type="RefSeq" id="WP_134215351.1">
    <property type="nucleotide sequence ID" value="NZ_QFFZ01000055.1"/>
</dbReference>
<dbReference type="OrthoDB" id="9811971at2"/>
<comment type="caution">
    <text evidence="2">The sequence shown here is derived from an EMBL/GenBank/DDBJ whole genome shotgun (WGS) entry which is preliminary data.</text>
</comment>
<dbReference type="InterPro" id="IPR009711">
    <property type="entry name" value="UPF0473"/>
</dbReference>
<gene>
    <name evidence="2" type="ORF">Pmgp_03308</name>
</gene>
<dbReference type="EMBL" id="QFFZ01000055">
    <property type="protein sequence ID" value="TEB09229.1"/>
    <property type="molecule type" value="Genomic_DNA"/>
</dbReference>
<comment type="similarity">
    <text evidence="1">Belongs to the UPF0473 family.</text>
</comment>
<reference evidence="2 3" key="1">
    <citation type="journal article" date="2018" name="Environ. Microbiol.">
        <title>Novel energy conservation strategies and behaviour of Pelotomaculum schinkii driving syntrophic propionate catabolism.</title>
        <authorList>
            <person name="Hidalgo-Ahumada C.A.P."/>
            <person name="Nobu M.K."/>
            <person name="Narihiro T."/>
            <person name="Tamaki H."/>
            <person name="Liu W.T."/>
            <person name="Kamagata Y."/>
            <person name="Stams A.J.M."/>
            <person name="Imachi H."/>
            <person name="Sousa D.Z."/>
        </authorList>
    </citation>
    <scope>NUCLEOTIDE SEQUENCE [LARGE SCALE GENOMIC DNA]</scope>
    <source>
        <strain evidence="2 3">MGP</strain>
    </source>
</reference>
<name>A0A4Y7RKG7_9FIRM</name>
<dbReference type="Pfam" id="PF06949">
    <property type="entry name" value="DUF1292"/>
    <property type="match status" value="1"/>
</dbReference>
<proteinExistence type="inferred from homology"/>
<accession>A0A4Y7RKG7</accession>
<organism evidence="2 3">
    <name type="scientific">Pelotomaculum propionicicum</name>
    <dbReference type="NCBI Taxonomy" id="258475"/>
    <lineage>
        <taxon>Bacteria</taxon>
        <taxon>Bacillati</taxon>
        <taxon>Bacillota</taxon>
        <taxon>Clostridia</taxon>
        <taxon>Eubacteriales</taxon>
        <taxon>Desulfotomaculaceae</taxon>
        <taxon>Pelotomaculum</taxon>
    </lineage>
</organism>
<dbReference type="AlphaFoldDB" id="A0A4Y7RKG7"/>
<dbReference type="HAMAP" id="MF_01448">
    <property type="entry name" value="UPF0473"/>
    <property type="match status" value="1"/>
</dbReference>